<sequence>MDNQNTLYGPDRIHVLDFLRGIAVLGILVLNIENFAFAKSFNPYLFGFDTELDHSVRFWVYYLFQGKFFSIFSILFGVSFYLMMDKLSQKYNGLTAMDIYARRLLVLFVIGIAHAYLVWDGDILHHYAICGLFLFTLRSFGQKQLLLISLLLCGSIMYNGYERTNRAAEQYQAYQVAISVEEDDHSSSQQRAINRWQRRTSESNPDYYQDDISIRQGSYWDNLLENIDSIKVIKGQLFHDNILFNTLLLMMIGILLYRTGIFESYQKWRYYWSITSGLLVLSMYLAYGRYHHWSFDYLSPNIHVIKGVMYSIIYIVQGVSYVLVLNGLYQKLCQSRHVNWPRYLKPINNVGRMALTNYLLQSLICALIFYGYGANLFNQLSRSELLMLIPVIGLFNIVFSCLYLYYFSQGPMEKLWRKWSYVTSAKSVY</sequence>
<evidence type="ECO:0000313" key="3">
    <source>
        <dbReference type="EMBL" id="PWK47886.1"/>
    </source>
</evidence>
<protein>
    <recommendedName>
        <fullName evidence="2">DUF418 domain-containing protein</fullName>
    </recommendedName>
</protein>
<feature type="transmembrane region" description="Helical" evidence="1">
    <location>
        <begin position="145"/>
        <end position="161"/>
    </location>
</feature>
<dbReference type="EMBL" id="QGGU01000010">
    <property type="protein sequence ID" value="PWK47886.1"/>
    <property type="molecule type" value="Genomic_DNA"/>
</dbReference>
<feature type="transmembrane region" description="Helical" evidence="1">
    <location>
        <begin position="307"/>
        <end position="329"/>
    </location>
</feature>
<feature type="transmembrane region" description="Helical" evidence="1">
    <location>
        <begin position="270"/>
        <end position="287"/>
    </location>
</feature>
<accession>A0A316FJK3</accession>
<reference evidence="3 4" key="1">
    <citation type="submission" date="2018-05" db="EMBL/GenBank/DDBJ databases">
        <title>Genomic Encyclopedia of Type Strains, Phase IV (KMG-IV): sequencing the most valuable type-strain genomes for metagenomic binning, comparative biology and taxonomic classification.</title>
        <authorList>
            <person name="Goeker M."/>
        </authorList>
    </citation>
    <scope>NUCLEOTIDE SEQUENCE [LARGE SCALE GENOMIC DNA]</scope>
    <source>
        <strain evidence="3 4">DSM 25350</strain>
    </source>
</reference>
<dbReference type="Pfam" id="PF04235">
    <property type="entry name" value="DUF418"/>
    <property type="match status" value="1"/>
</dbReference>
<feature type="transmembrane region" description="Helical" evidence="1">
    <location>
        <begin position="385"/>
        <end position="407"/>
    </location>
</feature>
<proteinExistence type="predicted"/>
<evidence type="ECO:0000259" key="2">
    <source>
        <dbReference type="Pfam" id="PF04235"/>
    </source>
</evidence>
<feature type="domain" description="DUF418" evidence="2">
    <location>
        <begin position="256"/>
        <end position="422"/>
    </location>
</feature>
<dbReference type="OrthoDB" id="9807744at2"/>
<dbReference type="PANTHER" id="PTHR30590:SF2">
    <property type="entry name" value="INNER MEMBRANE PROTEIN"/>
    <property type="match status" value="1"/>
</dbReference>
<organism evidence="3 4">
    <name type="scientific">Pleionea mediterranea</name>
    <dbReference type="NCBI Taxonomy" id="523701"/>
    <lineage>
        <taxon>Bacteria</taxon>
        <taxon>Pseudomonadati</taxon>
        <taxon>Pseudomonadota</taxon>
        <taxon>Gammaproteobacteria</taxon>
        <taxon>Oceanospirillales</taxon>
        <taxon>Pleioneaceae</taxon>
        <taxon>Pleionea</taxon>
    </lineage>
</organism>
<feature type="transmembrane region" description="Helical" evidence="1">
    <location>
        <begin position="58"/>
        <end position="78"/>
    </location>
</feature>
<feature type="transmembrane region" description="Helical" evidence="1">
    <location>
        <begin position="123"/>
        <end position="140"/>
    </location>
</feature>
<feature type="transmembrane region" description="Helical" evidence="1">
    <location>
        <begin position="99"/>
        <end position="117"/>
    </location>
</feature>
<dbReference type="InterPro" id="IPR052529">
    <property type="entry name" value="Bact_Transport_Assoc"/>
</dbReference>
<dbReference type="AlphaFoldDB" id="A0A316FJK3"/>
<dbReference type="RefSeq" id="WP_109764422.1">
    <property type="nucleotide sequence ID" value="NZ_QGGU01000010.1"/>
</dbReference>
<gene>
    <name evidence="3" type="ORF">C8D97_110101</name>
</gene>
<dbReference type="InterPro" id="IPR007349">
    <property type="entry name" value="DUF418"/>
</dbReference>
<evidence type="ECO:0000256" key="1">
    <source>
        <dbReference type="SAM" id="Phobius"/>
    </source>
</evidence>
<dbReference type="Proteomes" id="UP000245790">
    <property type="component" value="Unassembled WGS sequence"/>
</dbReference>
<feature type="transmembrane region" description="Helical" evidence="1">
    <location>
        <begin position="242"/>
        <end position="258"/>
    </location>
</feature>
<keyword evidence="1" id="KW-0472">Membrane</keyword>
<feature type="transmembrane region" description="Helical" evidence="1">
    <location>
        <begin position="350"/>
        <end position="373"/>
    </location>
</feature>
<feature type="transmembrane region" description="Helical" evidence="1">
    <location>
        <begin position="18"/>
        <end position="38"/>
    </location>
</feature>
<keyword evidence="1" id="KW-1133">Transmembrane helix</keyword>
<keyword evidence="1" id="KW-0812">Transmembrane</keyword>
<comment type="caution">
    <text evidence="3">The sequence shown here is derived from an EMBL/GenBank/DDBJ whole genome shotgun (WGS) entry which is preliminary data.</text>
</comment>
<evidence type="ECO:0000313" key="4">
    <source>
        <dbReference type="Proteomes" id="UP000245790"/>
    </source>
</evidence>
<keyword evidence="4" id="KW-1185">Reference proteome</keyword>
<name>A0A316FJK3_9GAMM</name>
<dbReference type="PANTHER" id="PTHR30590">
    <property type="entry name" value="INNER MEMBRANE PROTEIN"/>
    <property type="match status" value="1"/>
</dbReference>